<sequence length="178" mass="20178">MSRTAQLSTDEHYATHIQDLTDQAQEVLRYEDDLRKEMMEIHSLTENLLVNQALDNRPPEANNSIDIRQEVDALVRDDRRNVIANDISDVERHLKELKQQAKTLEEEGFIISQAPSTAERTLTVTEDRNLALNAGLQDKLGTLQSLFDNLQRQASRIENPGGRGGVVPGRVRSPKLFH</sequence>
<evidence type="ECO:0000313" key="1">
    <source>
        <dbReference type="EMBL" id="KAK3722956.1"/>
    </source>
</evidence>
<reference evidence="1" key="1">
    <citation type="submission" date="2023-07" db="EMBL/GenBank/DDBJ databases">
        <title>Black Yeasts Isolated from many extreme environments.</title>
        <authorList>
            <person name="Coleine C."/>
            <person name="Stajich J.E."/>
            <person name="Selbmann L."/>
        </authorList>
    </citation>
    <scope>NUCLEOTIDE SEQUENCE</scope>
    <source>
        <strain evidence="1">CCFEE 5714</strain>
    </source>
</reference>
<keyword evidence="2" id="KW-1185">Reference proteome</keyword>
<dbReference type="EMBL" id="JAUTXU010000011">
    <property type="protein sequence ID" value="KAK3722956.1"/>
    <property type="molecule type" value="Genomic_DNA"/>
</dbReference>
<gene>
    <name evidence="1" type="ORF">LTR37_002101</name>
</gene>
<organism evidence="1 2">
    <name type="scientific">Vermiconidia calcicola</name>
    <dbReference type="NCBI Taxonomy" id="1690605"/>
    <lineage>
        <taxon>Eukaryota</taxon>
        <taxon>Fungi</taxon>
        <taxon>Dikarya</taxon>
        <taxon>Ascomycota</taxon>
        <taxon>Pezizomycotina</taxon>
        <taxon>Dothideomycetes</taxon>
        <taxon>Dothideomycetidae</taxon>
        <taxon>Mycosphaerellales</taxon>
        <taxon>Extremaceae</taxon>
        <taxon>Vermiconidia</taxon>
    </lineage>
</organism>
<comment type="caution">
    <text evidence="1">The sequence shown here is derived from an EMBL/GenBank/DDBJ whole genome shotgun (WGS) entry which is preliminary data.</text>
</comment>
<dbReference type="Proteomes" id="UP001281147">
    <property type="component" value="Unassembled WGS sequence"/>
</dbReference>
<evidence type="ECO:0000313" key="2">
    <source>
        <dbReference type="Proteomes" id="UP001281147"/>
    </source>
</evidence>
<proteinExistence type="predicted"/>
<accession>A0ACC3NWG6</accession>
<protein>
    <submittedName>
        <fullName evidence="1">Uncharacterized protein</fullName>
    </submittedName>
</protein>
<name>A0ACC3NWG6_9PEZI</name>